<name>A0AA35UZM0_LACSI</name>
<proteinExistence type="predicted"/>
<reference evidence="3" key="1">
    <citation type="submission" date="2023-04" db="EMBL/GenBank/DDBJ databases">
        <authorList>
            <person name="Vijverberg K."/>
            <person name="Xiong W."/>
            <person name="Schranz E."/>
        </authorList>
    </citation>
    <scope>NUCLEOTIDE SEQUENCE</scope>
</reference>
<gene>
    <name evidence="3" type="ORF">LSALG_LOCUS2662</name>
</gene>
<evidence type="ECO:0000313" key="3">
    <source>
        <dbReference type="EMBL" id="CAI9261890.1"/>
    </source>
</evidence>
<dbReference type="AlphaFoldDB" id="A0AA35UZM0"/>
<sequence length="134" mass="15728">MFDPKAHLFMFFIIKLDRKYKVINQKQVDIKVLNKDLNERENEISYMKEKIKEKDVKKKILSYVSVKTEECSSSRKPSFHVDKHHNRSHTAKSVHADKSSLASKFVHIANTFGTYKKFQIVKSTSYLVNSPSQY</sequence>
<evidence type="ECO:0000313" key="4">
    <source>
        <dbReference type="Proteomes" id="UP001177003"/>
    </source>
</evidence>
<feature type="region of interest" description="Disordered" evidence="2">
    <location>
        <begin position="75"/>
        <end position="95"/>
    </location>
</feature>
<protein>
    <submittedName>
        <fullName evidence="3">Uncharacterized protein</fullName>
    </submittedName>
</protein>
<keyword evidence="4" id="KW-1185">Reference proteome</keyword>
<evidence type="ECO:0000256" key="2">
    <source>
        <dbReference type="SAM" id="MobiDB-lite"/>
    </source>
</evidence>
<feature type="compositionally biased region" description="Basic residues" evidence="2">
    <location>
        <begin position="82"/>
        <end position="92"/>
    </location>
</feature>
<keyword evidence="1" id="KW-0175">Coiled coil</keyword>
<feature type="coiled-coil region" evidence="1">
    <location>
        <begin position="23"/>
        <end position="50"/>
    </location>
</feature>
<dbReference type="Proteomes" id="UP001177003">
    <property type="component" value="Chromosome 0"/>
</dbReference>
<organism evidence="3 4">
    <name type="scientific">Lactuca saligna</name>
    <name type="common">Willowleaf lettuce</name>
    <dbReference type="NCBI Taxonomy" id="75948"/>
    <lineage>
        <taxon>Eukaryota</taxon>
        <taxon>Viridiplantae</taxon>
        <taxon>Streptophyta</taxon>
        <taxon>Embryophyta</taxon>
        <taxon>Tracheophyta</taxon>
        <taxon>Spermatophyta</taxon>
        <taxon>Magnoliopsida</taxon>
        <taxon>eudicotyledons</taxon>
        <taxon>Gunneridae</taxon>
        <taxon>Pentapetalae</taxon>
        <taxon>asterids</taxon>
        <taxon>campanulids</taxon>
        <taxon>Asterales</taxon>
        <taxon>Asteraceae</taxon>
        <taxon>Cichorioideae</taxon>
        <taxon>Cichorieae</taxon>
        <taxon>Lactucinae</taxon>
        <taxon>Lactuca</taxon>
    </lineage>
</organism>
<evidence type="ECO:0000256" key="1">
    <source>
        <dbReference type="SAM" id="Coils"/>
    </source>
</evidence>
<dbReference type="EMBL" id="OX465086">
    <property type="protein sequence ID" value="CAI9261890.1"/>
    <property type="molecule type" value="Genomic_DNA"/>
</dbReference>
<accession>A0AA35UZM0</accession>